<protein>
    <submittedName>
        <fullName evidence="2">Gliding motility protein RemB</fullName>
    </submittedName>
</protein>
<proteinExistence type="predicted"/>
<keyword evidence="3" id="KW-1185">Reference proteome</keyword>
<dbReference type="RefSeq" id="WP_379043827.1">
    <property type="nucleotide sequence ID" value="NZ_JBHULZ010000014.1"/>
</dbReference>
<evidence type="ECO:0000313" key="2">
    <source>
        <dbReference type="EMBL" id="MFD2696915.1"/>
    </source>
</evidence>
<feature type="chain" id="PRO_5046087585" evidence="1">
    <location>
        <begin position="20"/>
        <end position="696"/>
    </location>
</feature>
<gene>
    <name evidence="2" type="ORF">ACFSQ0_02835</name>
</gene>
<feature type="signal peptide" evidence="1">
    <location>
        <begin position="1"/>
        <end position="19"/>
    </location>
</feature>
<reference evidence="3" key="1">
    <citation type="journal article" date="2019" name="Int. J. Syst. Evol. Microbiol.">
        <title>The Global Catalogue of Microorganisms (GCM) 10K type strain sequencing project: providing services to taxonomists for standard genome sequencing and annotation.</title>
        <authorList>
            <consortium name="The Broad Institute Genomics Platform"/>
            <consortium name="The Broad Institute Genome Sequencing Center for Infectious Disease"/>
            <person name="Wu L."/>
            <person name="Ma J."/>
        </authorList>
    </citation>
    <scope>NUCLEOTIDE SEQUENCE [LARGE SCALE GENOMIC DNA]</scope>
    <source>
        <strain evidence="3">KCTC 42255</strain>
    </source>
</reference>
<dbReference type="EMBL" id="JBHULZ010000014">
    <property type="protein sequence ID" value="MFD2696915.1"/>
    <property type="molecule type" value="Genomic_DNA"/>
</dbReference>
<keyword evidence="1" id="KW-0732">Signal</keyword>
<sequence>MANFNLLFFTLLLANLTLAQQTTQRIEQFPVFDSCATQSEKEIENCFYERLNELVYENFNIPANLKDIETQIDVLFEVDKSGSFNVLYVTSVHKALKDEVYRSFNSFPKLKPAVFNGKPTYMQFRYPIKLPLETPKKTVQEKAINKGSQEIKLQEYDLVNQAKVPYTNPEYESQITIPLSHEIYNRFDKELNQLGSNAHTSVKPMTYNRVNAYYDFKTEHEKLKLPLKSWFGKKFFNEHLVRLQTEDYWFTADVAADLQIGKDFDADFNSTYNNTRAAVIQGGIGSKFNFYAAVYESQGRFANYFNEYANSIRPDGGNPALIPARGIAKDFRTDSYDYPIAEGYISYTPNNYFNLRLGHGKNFIGDGYRSMLLSDNASPYPFFKINTSFWKIKYTNIWMSLRDIRPAVTESGSFRTKYMATHHLSYNVSKRLNIGLFESVLWENDNDRGFDFNYLNPVIFYRAIEFSTGSRGGNALIGLDAKYKFSNQINAYTQMMIDEFSSSDIFGGQQSYKNKIAYQLGLKLYDFVGVRNLNLQVEYNQARPYTYSHNTVVLNYGHNNQSLAHLWGANFREFLFITRYKQKRWYGHAKFILGRRGLELEADLDPFYGGNIYGSEDQRISDKGNQMLQGNTADFFYAETELGYLLNPATNLKVYANFIYRNLTPDIENTFLPSTGTTTWLNFGFRTDLFNWYYDF</sequence>
<accession>A0ABW5SC15</accession>
<dbReference type="InterPro" id="IPR038636">
    <property type="entry name" value="Wzi_sf"/>
</dbReference>
<organism evidence="2 3">
    <name type="scientific">Mesonia sediminis</name>
    <dbReference type="NCBI Taxonomy" id="1703946"/>
    <lineage>
        <taxon>Bacteria</taxon>
        <taxon>Pseudomonadati</taxon>
        <taxon>Bacteroidota</taxon>
        <taxon>Flavobacteriia</taxon>
        <taxon>Flavobacteriales</taxon>
        <taxon>Flavobacteriaceae</taxon>
        <taxon>Mesonia</taxon>
    </lineage>
</organism>
<evidence type="ECO:0000313" key="3">
    <source>
        <dbReference type="Proteomes" id="UP001597357"/>
    </source>
</evidence>
<dbReference type="Proteomes" id="UP001597357">
    <property type="component" value="Unassembled WGS sequence"/>
</dbReference>
<dbReference type="Gene3D" id="2.40.160.130">
    <property type="entry name" value="Capsule assembly protein Wzi"/>
    <property type="match status" value="1"/>
</dbReference>
<evidence type="ECO:0000256" key="1">
    <source>
        <dbReference type="SAM" id="SignalP"/>
    </source>
</evidence>
<name>A0ABW5SC15_9FLAO</name>
<comment type="caution">
    <text evidence="2">The sequence shown here is derived from an EMBL/GenBank/DDBJ whole genome shotgun (WGS) entry which is preliminary data.</text>
</comment>